<dbReference type="PANTHER" id="PTHR34407">
    <property type="entry name" value="EXPRESSED PROTEIN"/>
    <property type="match status" value="1"/>
</dbReference>
<keyword evidence="2" id="KW-1185">Reference proteome</keyword>
<proteinExistence type="predicted"/>
<dbReference type="EMBL" id="JBGBPQ010000001">
    <property type="protein sequence ID" value="KAL1530062.1"/>
    <property type="molecule type" value="Genomic_DNA"/>
</dbReference>
<dbReference type="InterPro" id="IPR036514">
    <property type="entry name" value="SGNH_hydro_sf"/>
</dbReference>
<reference evidence="1 2" key="1">
    <citation type="journal article" date="2024" name="Science">
        <title>Giant polyketide synthase enzymes in the biosynthesis of giant marine polyether toxins.</title>
        <authorList>
            <person name="Fallon T.R."/>
            <person name="Shende V.V."/>
            <person name="Wierzbicki I.H."/>
            <person name="Pendleton A.L."/>
            <person name="Watervoot N.F."/>
            <person name="Auber R.P."/>
            <person name="Gonzalez D.J."/>
            <person name="Wisecaver J.H."/>
            <person name="Moore B.S."/>
        </authorList>
    </citation>
    <scope>NUCLEOTIDE SEQUENCE [LARGE SCALE GENOMIC DNA]</scope>
    <source>
        <strain evidence="1 2">12B1</strain>
    </source>
</reference>
<gene>
    <name evidence="1" type="ORF">AB1Y20_000984</name>
</gene>
<name>A0AB34K9K7_PRYPA</name>
<protein>
    <submittedName>
        <fullName evidence="1">Uncharacterized protein</fullName>
    </submittedName>
</protein>
<sequence>MAACALQLRSPAQWRTHWKDYTGPLLSPQQLTRSLEHEGSPSALRCLRARLLRGGRRLVLAALGGSVTAGSVHANFGDVGSNPGSAHLYHQRVAAALAAPPCAQAQAFVALNGGVPDMGPAFFEHCAAAFLPAAPDLILLDSALNTQGHVAAFERLLRQLLRHPSAPAVVVVNNHRWRFIRSDGVTSKCWKAIPHMTAQMETNSTQWKAQRYGDEPGLTDRTQYEEDESSIAEICRRLDVPLVSMRAAVLPEVRSGRLNLTTLAYDCKHLYHGGHGVLAQIILHLLLARELNSSVPTHDCPASREDQLEAQPRATFNACRACAHGVALQHYVHTLRGFSMYQGDGDNWGAGLQASAPQDSVSFRFCCEPIQMPSLMLGFLRGSMPASVTCEGSCSCRRRVLRTSVQPIILDKDRYNRRLKYPSPDFEVVPLKFDGTRTAGACCHVRITVLNATAGWAIESPRVPLDKATTVFAVRALILGPGPDLASLAVSRVHGLRLANQIAHQYNARLASKHLEPDSGRPWYT</sequence>
<dbReference type="PANTHER" id="PTHR34407:SF1">
    <property type="entry name" value="SGNH HYDROLASE-TYPE ESTERASE DOMAIN-CONTAINING PROTEIN"/>
    <property type="match status" value="1"/>
</dbReference>
<dbReference type="Proteomes" id="UP001515480">
    <property type="component" value="Unassembled WGS sequence"/>
</dbReference>
<organism evidence="1 2">
    <name type="scientific">Prymnesium parvum</name>
    <name type="common">Toxic golden alga</name>
    <dbReference type="NCBI Taxonomy" id="97485"/>
    <lineage>
        <taxon>Eukaryota</taxon>
        <taxon>Haptista</taxon>
        <taxon>Haptophyta</taxon>
        <taxon>Prymnesiophyceae</taxon>
        <taxon>Prymnesiales</taxon>
        <taxon>Prymnesiaceae</taxon>
        <taxon>Prymnesium</taxon>
    </lineage>
</organism>
<accession>A0AB34K9K7</accession>
<dbReference type="AlphaFoldDB" id="A0AB34K9K7"/>
<evidence type="ECO:0000313" key="1">
    <source>
        <dbReference type="EMBL" id="KAL1530062.1"/>
    </source>
</evidence>
<evidence type="ECO:0000313" key="2">
    <source>
        <dbReference type="Proteomes" id="UP001515480"/>
    </source>
</evidence>
<dbReference type="SUPFAM" id="SSF52266">
    <property type="entry name" value="SGNH hydrolase"/>
    <property type="match status" value="1"/>
</dbReference>
<comment type="caution">
    <text evidence="1">The sequence shown here is derived from an EMBL/GenBank/DDBJ whole genome shotgun (WGS) entry which is preliminary data.</text>
</comment>
<dbReference type="Gene3D" id="3.40.50.1110">
    <property type="entry name" value="SGNH hydrolase"/>
    <property type="match status" value="1"/>
</dbReference>